<dbReference type="Pfam" id="PF00892">
    <property type="entry name" value="EamA"/>
    <property type="match status" value="1"/>
</dbReference>
<dbReference type="PANTHER" id="PTHR30561:SF9">
    <property type="entry name" value="4-AMINO-4-DEOXY-L-ARABINOSE-PHOSPHOUNDECAPRENOL FLIPPASE SUBUNIT ARNF-RELATED"/>
    <property type="match status" value="1"/>
</dbReference>
<keyword evidence="6 11" id="KW-0812">Transmembrane</keyword>
<dbReference type="GO" id="GO:0005886">
    <property type="term" value="C:plasma membrane"/>
    <property type="evidence" value="ECO:0007669"/>
    <property type="project" value="UniProtKB-SubCell"/>
</dbReference>
<dbReference type="GO" id="GO:0009103">
    <property type="term" value="P:lipopolysaccharide biosynthetic process"/>
    <property type="evidence" value="ECO:0007669"/>
    <property type="project" value="UniProtKB-KW"/>
</dbReference>
<dbReference type="Gene3D" id="1.10.3730.20">
    <property type="match status" value="1"/>
</dbReference>
<evidence type="ECO:0000256" key="8">
    <source>
        <dbReference type="ARBA" id="ARBA00022989"/>
    </source>
</evidence>
<dbReference type="InterPro" id="IPR037185">
    <property type="entry name" value="EmrE-like"/>
</dbReference>
<evidence type="ECO:0000259" key="12">
    <source>
        <dbReference type="Pfam" id="PF00892"/>
    </source>
</evidence>
<dbReference type="PANTHER" id="PTHR30561">
    <property type="entry name" value="SMR FAMILY PROTON-DEPENDENT DRUG EFFLUX TRANSPORTER SUGE"/>
    <property type="match status" value="1"/>
</dbReference>
<evidence type="ECO:0000256" key="9">
    <source>
        <dbReference type="ARBA" id="ARBA00023098"/>
    </source>
</evidence>
<reference evidence="16" key="2">
    <citation type="journal article" date="2019" name="Int. J. Syst. Evol. Microbiol.">
        <title>The Global Catalogue of Microorganisms (GCM) 10K type strain sequencing project: providing services to taxonomists for standard genome sequencing and annotation.</title>
        <authorList>
            <consortium name="The Broad Institute Genomics Platform"/>
            <consortium name="The Broad Institute Genome Sequencing Center for Infectious Disease"/>
            <person name="Wu L."/>
            <person name="Ma J."/>
        </authorList>
    </citation>
    <scope>NUCLEOTIDE SEQUENCE [LARGE SCALE GENOMIC DNA]</scope>
    <source>
        <strain evidence="16">CGMCC 1.15931</strain>
    </source>
</reference>
<feature type="transmembrane region" description="Helical" evidence="11">
    <location>
        <begin position="97"/>
        <end position="115"/>
    </location>
</feature>
<evidence type="ECO:0000313" key="15">
    <source>
        <dbReference type="Proteomes" id="UP000430634"/>
    </source>
</evidence>
<evidence type="ECO:0000256" key="3">
    <source>
        <dbReference type="ARBA" id="ARBA00022516"/>
    </source>
</evidence>
<keyword evidence="3" id="KW-0444">Lipid biosynthesis</keyword>
<keyword evidence="7" id="KW-0448">Lipopolysaccharide biosynthesis</keyword>
<evidence type="ECO:0000313" key="14">
    <source>
        <dbReference type="EMBL" id="MTV53393.1"/>
    </source>
</evidence>
<keyword evidence="4" id="KW-0997">Cell inner membrane</keyword>
<keyword evidence="5" id="KW-0441">Lipid A biosynthesis</keyword>
<evidence type="ECO:0000256" key="5">
    <source>
        <dbReference type="ARBA" id="ARBA00022556"/>
    </source>
</evidence>
<evidence type="ECO:0000256" key="7">
    <source>
        <dbReference type="ARBA" id="ARBA00022985"/>
    </source>
</evidence>
<feature type="domain" description="EamA" evidence="12">
    <location>
        <begin position="8"/>
        <end position="115"/>
    </location>
</feature>
<feature type="transmembrane region" description="Helical" evidence="11">
    <location>
        <begin position="71"/>
        <end position="91"/>
    </location>
</feature>
<keyword evidence="2" id="KW-1003">Cell membrane</keyword>
<evidence type="ECO:0000256" key="11">
    <source>
        <dbReference type="SAM" id="Phobius"/>
    </source>
</evidence>
<dbReference type="SUPFAM" id="SSF103481">
    <property type="entry name" value="Multidrug resistance efflux transporter EmrE"/>
    <property type="match status" value="1"/>
</dbReference>
<keyword evidence="16" id="KW-1185">Reference proteome</keyword>
<proteinExistence type="predicted"/>
<organism evidence="14 15">
    <name type="scientific">Pseudoduganella buxea</name>
    <dbReference type="NCBI Taxonomy" id="1949069"/>
    <lineage>
        <taxon>Bacteria</taxon>
        <taxon>Pseudomonadati</taxon>
        <taxon>Pseudomonadota</taxon>
        <taxon>Betaproteobacteria</taxon>
        <taxon>Burkholderiales</taxon>
        <taxon>Oxalobacteraceae</taxon>
        <taxon>Telluria group</taxon>
        <taxon>Pseudoduganella</taxon>
    </lineage>
</organism>
<dbReference type="RefSeq" id="WP_155470706.1">
    <property type="nucleotide sequence ID" value="NZ_BMKG01000012.1"/>
</dbReference>
<dbReference type="GO" id="GO:0009245">
    <property type="term" value="P:lipid A biosynthetic process"/>
    <property type="evidence" value="ECO:0007669"/>
    <property type="project" value="UniProtKB-KW"/>
</dbReference>
<evidence type="ECO:0000313" key="16">
    <source>
        <dbReference type="Proteomes" id="UP000622638"/>
    </source>
</evidence>
<sequence length="116" mass="12203">MGSLSSPATGYAWCVAAAFASALATFLIKQSTLANAGWTMVRLLWLGAACASYGLGFVFYSLALQRLQMSLAYPLMTAVTTAVVALLGYLVWQETLGLSKCLGLLLLGAGAFLITR</sequence>
<evidence type="ECO:0000256" key="1">
    <source>
        <dbReference type="ARBA" id="ARBA00004651"/>
    </source>
</evidence>
<dbReference type="EMBL" id="WNKZ01000027">
    <property type="protein sequence ID" value="MTV53393.1"/>
    <property type="molecule type" value="Genomic_DNA"/>
</dbReference>
<keyword evidence="9" id="KW-0443">Lipid metabolism</keyword>
<gene>
    <name evidence="13" type="ORF">GCM10011572_30800</name>
    <name evidence="14" type="ORF">GM672_11715</name>
</gene>
<protein>
    <submittedName>
        <fullName evidence="14">EamA family transporter</fullName>
    </submittedName>
</protein>
<dbReference type="InterPro" id="IPR000390">
    <property type="entry name" value="Small_drug/metabolite_transptr"/>
</dbReference>
<evidence type="ECO:0000256" key="2">
    <source>
        <dbReference type="ARBA" id="ARBA00022475"/>
    </source>
</evidence>
<evidence type="ECO:0000313" key="13">
    <source>
        <dbReference type="EMBL" id="GGC06949.1"/>
    </source>
</evidence>
<comment type="caution">
    <text evidence="14">The sequence shown here is derived from an EMBL/GenBank/DDBJ whole genome shotgun (WGS) entry which is preliminary data.</text>
</comment>
<comment type="subcellular location">
    <subcellularLocation>
        <location evidence="1">Cell membrane</location>
        <topology evidence="1">Multi-pass membrane protein</topology>
    </subcellularLocation>
</comment>
<keyword evidence="8 11" id="KW-1133">Transmembrane helix</keyword>
<evidence type="ECO:0000256" key="10">
    <source>
        <dbReference type="ARBA" id="ARBA00023136"/>
    </source>
</evidence>
<dbReference type="Proteomes" id="UP000430634">
    <property type="component" value="Unassembled WGS sequence"/>
</dbReference>
<evidence type="ECO:0000256" key="6">
    <source>
        <dbReference type="ARBA" id="ARBA00022692"/>
    </source>
</evidence>
<dbReference type="Proteomes" id="UP000622638">
    <property type="component" value="Unassembled WGS sequence"/>
</dbReference>
<keyword evidence="10 11" id="KW-0472">Membrane</keyword>
<name>A0A6I3SW24_9BURK</name>
<accession>A0A6I3SW24</accession>
<reference evidence="13" key="4">
    <citation type="submission" date="2024-05" db="EMBL/GenBank/DDBJ databases">
        <authorList>
            <person name="Sun Q."/>
            <person name="Zhou Y."/>
        </authorList>
    </citation>
    <scope>NUCLEOTIDE SEQUENCE</scope>
    <source>
        <strain evidence="13">CGMCC 1.15931</strain>
    </source>
</reference>
<reference evidence="13" key="1">
    <citation type="journal article" date="2014" name="Int. J. Syst. Evol. Microbiol.">
        <title>Complete genome of a new Firmicutes species belonging to the dominant human colonic microbiota ('Ruminococcus bicirculans') reveals two chromosomes and a selective capacity to utilize plant glucans.</title>
        <authorList>
            <consortium name="NISC Comparative Sequencing Program"/>
            <person name="Wegmann U."/>
            <person name="Louis P."/>
            <person name="Goesmann A."/>
            <person name="Henrissat B."/>
            <person name="Duncan S.H."/>
            <person name="Flint H.J."/>
        </authorList>
    </citation>
    <scope>NUCLEOTIDE SEQUENCE</scope>
    <source>
        <strain evidence="13">CGMCC 1.15931</strain>
    </source>
</reference>
<evidence type="ECO:0000256" key="4">
    <source>
        <dbReference type="ARBA" id="ARBA00022519"/>
    </source>
</evidence>
<dbReference type="OrthoDB" id="8657441at2"/>
<reference evidence="14 15" key="3">
    <citation type="submission" date="2019-11" db="EMBL/GenBank/DDBJ databases">
        <title>Type strains purchased from KCTC, JCM and DSMZ.</title>
        <authorList>
            <person name="Lu H."/>
        </authorList>
    </citation>
    <scope>NUCLEOTIDE SEQUENCE [LARGE SCALE GENOMIC DNA]</scope>
    <source>
        <strain evidence="14 15">KCTC 52429</strain>
    </source>
</reference>
<dbReference type="InterPro" id="IPR000620">
    <property type="entry name" value="EamA_dom"/>
</dbReference>
<dbReference type="AlphaFoldDB" id="A0A6I3SW24"/>
<dbReference type="EMBL" id="BMKG01000012">
    <property type="protein sequence ID" value="GGC06949.1"/>
    <property type="molecule type" value="Genomic_DNA"/>
</dbReference>
<dbReference type="GO" id="GO:0022857">
    <property type="term" value="F:transmembrane transporter activity"/>
    <property type="evidence" value="ECO:0007669"/>
    <property type="project" value="InterPro"/>
</dbReference>
<feature type="transmembrane region" description="Helical" evidence="11">
    <location>
        <begin position="43"/>
        <end position="64"/>
    </location>
</feature>